<evidence type="ECO:0000313" key="2">
    <source>
        <dbReference type="Proteomes" id="UP001293791"/>
    </source>
</evidence>
<proteinExistence type="predicted"/>
<organism evidence="1 2">
    <name type="scientific">Candidatus Cyrtobacter comes</name>
    <dbReference type="NCBI Taxonomy" id="675776"/>
    <lineage>
        <taxon>Bacteria</taxon>
        <taxon>Pseudomonadati</taxon>
        <taxon>Pseudomonadota</taxon>
        <taxon>Alphaproteobacteria</taxon>
        <taxon>Rickettsiales</taxon>
        <taxon>Candidatus Midichloriaceae</taxon>
        <taxon>Candidatus Cyrtobacter</taxon>
    </lineage>
</organism>
<sequence>MYIFSIIKIVELGNADVLVMGANIFYDEKMDGSPSKS</sequence>
<accession>A0ABU5L7A8</accession>
<dbReference type="Proteomes" id="UP001293791">
    <property type="component" value="Unassembled WGS sequence"/>
</dbReference>
<reference evidence="1 2" key="1">
    <citation type="submission" date="2023-02" db="EMBL/GenBank/DDBJ databases">
        <title>Host association and intracellularity evolved multiple times independently in the Rickettsiales.</title>
        <authorList>
            <person name="Castelli M."/>
            <person name="Nardi T."/>
            <person name="Gammuto L."/>
            <person name="Bellinzona G."/>
            <person name="Sabaneyeva E."/>
            <person name="Potekhin A."/>
            <person name="Serra V."/>
            <person name="Petroni G."/>
            <person name="Sassera D."/>
        </authorList>
    </citation>
    <scope>NUCLEOTIDE SEQUENCE [LARGE SCALE GENOMIC DNA]</scope>
    <source>
        <strain evidence="1 2">BOD18</strain>
    </source>
</reference>
<comment type="caution">
    <text evidence="1">The sequence shown here is derived from an EMBL/GenBank/DDBJ whole genome shotgun (WGS) entry which is preliminary data.</text>
</comment>
<gene>
    <name evidence="1" type="ORF">Cyrtocomes_00377</name>
</gene>
<protein>
    <submittedName>
        <fullName evidence="1">Uncharacterized protein</fullName>
    </submittedName>
</protein>
<evidence type="ECO:0000313" key="1">
    <source>
        <dbReference type="EMBL" id="MDZ5762011.1"/>
    </source>
</evidence>
<dbReference type="EMBL" id="JARGYT010000015">
    <property type="protein sequence ID" value="MDZ5762011.1"/>
    <property type="molecule type" value="Genomic_DNA"/>
</dbReference>
<keyword evidence="2" id="KW-1185">Reference proteome</keyword>
<name>A0ABU5L7A8_9RICK</name>